<keyword evidence="2" id="KW-1185">Reference proteome</keyword>
<evidence type="ECO:0008006" key="3">
    <source>
        <dbReference type="Google" id="ProtNLM"/>
    </source>
</evidence>
<organism evidence="1 2">
    <name type="scientific">Xenoophorus captivus</name>
    <dbReference type="NCBI Taxonomy" id="1517983"/>
    <lineage>
        <taxon>Eukaryota</taxon>
        <taxon>Metazoa</taxon>
        <taxon>Chordata</taxon>
        <taxon>Craniata</taxon>
        <taxon>Vertebrata</taxon>
        <taxon>Euteleostomi</taxon>
        <taxon>Actinopterygii</taxon>
        <taxon>Neopterygii</taxon>
        <taxon>Teleostei</taxon>
        <taxon>Neoteleostei</taxon>
        <taxon>Acanthomorphata</taxon>
        <taxon>Ovalentaria</taxon>
        <taxon>Atherinomorphae</taxon>
        <taxon>Cyprinodontiformes</taxon>
        <taxon>Goodeidae</taxon>
        <taxon>Xenoophorus</taxon>
    </lineage>
</organism>
<dbReference type="EMBL" id="JAHRIN010076340">
    <property type="protein sequence ID" value="MEQ2217990.1"/>
    <property type="molecule type" value="Genomic_DNA"/>
</dbReference>
<reference evidence="1 2" key="1">
    <citation type="submission" date="2021-06" db="EMBL/GenBank/DDBJ databases">
        <authorList>
            <person name="Palmer J.M."/>
        </authorList>
    </citation>
    <scope>NUCLEOTIDE SEQUENCE [LARGE SCALE GENOMIC DNA]</scope>
    <source>
        <strain evidence="1 2">XC_2019</strain>
        <tissue evidence="1">Muscle</tissue>
    </source>
</reference>
<name>A0ABV0SBS3_9TELE</name>
<comment type="caution">
    <text evidence="1">The sequence shown here is derived from an EMBL/GenBank/DDBJ whole genome shotgun (WGS) entry which is preliminary data.</text>
</comment>
<dbReference type="Proteomes" id="UP001434883">
    <property type="component" value="Unassembled WGS sequence"/>
</dbReference>
<gene>
    <name evidence="1" type="ORF">XENOCAPTIV_027553</name>
</gene>
<accession>A0ABV0SBS3</accession>
<evidence type="ECO:0000313" key="2">
    <source>
        <dbReference type="Proteomes" id="UP001434883"/>
    </source>
</evidence>
<proteinExistence type="predicted"/>
<feature type="non-terminal residue" evidence="1">
    <location>
        <position position="1"/>
    </location>
</feature>
<evidence type="ECO:0000313" key="1">
    <source>
        <dbReference type="EMBL" id="MEQ2217990.1"/>
    </source>
</evidence>
<protein>
    <recommendedName>
        <fullName evidence="3">SRPBCC family protein</fullName>
    </recommendedName>
</protein>
<sequence>LFLYKPRSAAKEFKWLPAGESGEFTGFGFSLMSEKTRVEVPNADLQLTLSSSRGFLKALQGYLIKSAVKGDASVLMSSLKQQTRTG</sequence>